<evidence type="ECO:0000313" key="2">
    <source>
        <dbReference type="EMBL" id="PIO98272.1"/>
    </source>
</evidence>
<dbReference type="Proteomes" id="UP000231070">
    <property type="component" value="Unassembled WGS sequence"/>
</dbReference>
<reference evidence="2 3" key="1">
    <citation type="submission" date="2017-08" db="EMBL/GenBank/DDBJ databases">
        <title>Pleomorphomonas carboxidotrophicus sp. nov., a new mesophilic hydrogenogenic carboxidotroph.</title>
        <authorList>
            <person name="Esquivel-Elizondo S."/>
            <person name="Krajmalnik-Brown R."/>
            <person name="Maldonado J."/>
        </authorList>
    </citation>
    <scope>NUCLEOTIDE SEQUENCE [LARGE SCALE GENOMIC DNA]</scope>
    <source>
        <strain evidence="2 3">SVCO-16</strain>
    </source>
</reference>
<dbReference type="EMBL" id="NQVN01000011">
    <property type="protein sequence ID" value="PIO98272.1"/>
    <property type="molecule type" value="Genomic_DNA"/>
</dbReference>
<dbReference type="PANTHER" id="PTHR37292">
    <property type="entry name" value="VNG6097C"/>
    <property type="match status" value="1"/>
</dbReference>
<gene>
    <name evidence="2" type="ORF">CJ014_16600</name>
</gene>
<dbReference type="InterPro" id="IPR004919">
    <property type="entry name" value="GmrSD_N"/>
</dbReference>
<evidence type="ECO:0000259" key="1">
    <source>
        <dbReference type="Pfam" id="PF03235"/>
    </source>
</evidence>
<dbReference type="PANTHER" id="PTHR37292:SF2">
    <property type="entry name" value="DUF262 DOMAIN-CONTAINING PROTEIN"/>
    <property type="match status" value="1"/>
</dbReference>
<dbReference type="AlphaFoldDB" id="A0A2G9WVC7"/>
<organism evidence="2 3">
    <name type="scientific">Pleomorphomonas carboxyditropha</name>
    <dbReference type="NCBI Taxonomy" id="2023338"/>
    <lineage>
        <taxon>Bacteria</taxon>
        <taxon>Pseudomonadati</taxon>
        <taxon>Pseudomonadota</taxon>
        <taxon>Alphaproteobacteria</taxon>
        <taxon>Hyphomicrobiales</taxon>
        <taxon>Pleomorphomonadaceae</taxon>
        <taxon>Pleomorphomonas</taxon>
    </lineage>
</organism>
<comment type="caution">
    <text evidence="2">The sequence shown here is derived from an EMBL/GenBank/DDBJ whole genome shotgun (WGS) entry which is preliminary data.</text>
</comment>
<feature type="domain" description="GmrSD restriction endonucleases N-terminal" evidence="1">
    <location>
        <begin position="16"/>
        <end position="267"/>
    </location>
</feature>
<keyword evidence="3" id="KW-1185">Reference proteome</keyword>
<name>A0A2G9WVC7_9HYPH</name>
<sequence>MSRMNFKTNPVHLHELLRDCGAGKIQLPDFQRSWVWDEERIKSLIASVSQAFPVGALMTLEMKPGVADTFARRPVQGAKPGAEAVQPDQLLLDGQQRMTSLYQTCVRNEVVTTITPRQKLVKRWFYIDILKALAPDADREDAIVGIPEDKRVKENFDKDVVQDLTTPEREYAALMFPLVHVFDWDAWQDGYDTFWLSVSDGDMNAYKEHKATFTRFKNEVLENFKSYQVPVIALGADTSHEAVCLVFEKVNTGGKPLDAFELVTAMYAARGHRLRDDWFGADGQTGLQTRLATFGRAADQKFGVLEKTQPTEVLQAIALLHTKTLREQAVVNGVKESDLPAVRSGRQSLLDLPLDGYKRWRDAVEAGFKTAAKFLRQQGIYRVFDLPYQSQIVPLAAIFAAIGDRAEHAAVQEKIARWFWCGIFGELYGSATDSRFAKDVVEVPLWIDGGPEPTTVKDGRFRPDRLRSMYSRLSAAYKGVNALLLREGAKDFRTGQPYDAALFFDEGVDIHHIFPDKWCSDAKIPASIYDSIINKTPIAYRTNRKIGGAAPSAYLDRLERGIGDDPPLARGKLDQHLASHCIDATLLRSDSFDAFLADREKRLLTLIAAATQHEILVAPPEEPQIDLPEDIARDAGLAAAAE</sequence>
<evidence type="ECO:0000313" key="3">
    <source>
        <dbReference type="Proteomes" id="UP000231070"/>
    </source>
</evidence>
<dbReference type="Pfam" id="PF03235">
    <property type="entry name" value="GmrSD_N"/>
    <property type="match status" value="1"/>
</dbReference>
<protein>
    <recommendedName>
        <fullName evidence="1">GmrSD restriction endonucleases N-terminal domain-containing protein</fullName>
    </recommendedName>
</protein>
<dbReference type="OrthoDB" id="9798761at2"/>
<accession>A0A2G9WVC7</accession>
<proteinExistence type="predicted"/>